<reference evidence="6" key="1">
    <citation type="journal article" date="2020" name="Stud. Mycol.">
        <title>101 Dothideomycetes genomes: a test case for predicting lifestyles and emergence of pathogens.</title>
        <authorList>
            <person name="Haridas S."/>
            <person name="Albert R."/>
            <person name="Binder M."/>
            <person name="Bloem J."/>
            <person name="Labutti K."/>
            <person name="Salamov A."/>
            <person name="Andreopoulos B."/>
            <person name="Baker S."/>
            <person name="Barry K."/>
            <person name="Bills G."/>
            <person name="Bluhm B."/>
            <person name="Cannon C."/>
            <person name="Castanera R."/>
            <person name="Culley D."/>
            <person name="Daum C."/>
            <person name="Ezra D."/>
            <person name="Gonzalez J."/>
            <person name="Henrissat B."/>
            <person name="Kuo A."/>
            <person name="Liang C."/>
            <person name="Lipzen A."/>
            <person name="Lutzoni F."/>
            <person name="Magnuson J."/>
            <person name="Mondo S."/>
            <person name="Nolan M."/>
            <person name="Ohm R."/>
            <person name="Pangilinan J."/>
            <person name="Park H.-J."/>
            <person name="Ramirez L."/>
            <person name="Alfaro M."/>
            <person name="Sun H."/>
            <person name="Tritt A."/>
            <person name="Yoshinaga Y."/>
            <person name="Zwiers L.-H."/>
            <person name="Turgeon B."/>
            <person name="Goodwin S."/>
            <person name="Spatafora J."/>
            <person name="Crous P."/>
            <person name="Grigoriev I."/>
        </authorList>
    </citation>
    <scope>NUCLEOTIDE SEQUENCE</scope>
    <source>
        <strain evidence="6">CBS 207.26</strain>
    </source>
</reference>
<dbReference type="GO" id="GO:0005762">
    <property type="term" value="C:mitochondrial large ribosomal subunit"/>
    <property type="evidence" value="ECO:0007669"/>
    <property type="project" value="TreeGrafter"/>
</dbReference>
<name>A0A6A6DF44_9PEZI</name>
<proteinExistence type="inferred from homology"/>
<dbReference type="Gene3D" id="3.30.160.810">
    <property type="match status" value="1"/>
</dbReference>
<feature type="region of interest" description="Disordered" evidence="5">
    <location>
        <begin position="211"/>
        <end position="252"/>
    </location>
</feature>
<keyword evidence="3" id="KW-0687">Ribonucleoprotein</keyword>
<organism evidence="6 7">
    <name type="scientific">Zopfia rhizophila CBS 207.26</name>
    <dbReference type="NCBI Taxonomy" id="1314779"/>
    <lineage>
        <taxon>Eukaryota</taxon>
        <taxon>Fungi</taxon>
        <taxon>Dikarya</taxon>
        <taxon>Ascomycota</taxon>
        <taxon>Pezizomycotina</taxon>
        <taxon>Dothideomycetes</taxon>
        <taxon>Dothideomycetes incertae sedis</taxon>
        <taxon>Zopfiaceae</taxon>
        <taxon>Zopfia</taxon>
    </lineage>
</organism>
<evidence type="ECO:0000256" key="3">
    <source>
        <dbReference type="ARBA" id="ARBA00023274"/>
    </source>
</evidence>
<dbReference type="InterPro" id="IPR009000">
    <property type="entry name" value="Transl_B-barrel_sf"/>
</dbReference>
<dbReference type="Proteomes" id="UP000800200">
    <property type="component" value="Unassembled WGS sequence"/>
</dbReference>
<dbReference type="GO" id="GO:0003735">
    <property type="term" value="F:structural constituent of ribosome"/>
    <property type="evidence" value="ECO:0007669"/>
    <property type="project" value="InterPro"/>
</dbReference>
<dbReference type="HAMAP" id="MF_01325_B">
    <property type="entry name" value="Ribosomal_uL3_B"/>
    <property type="match status" value="1"/>
</dbReference>
<protein>
    <recommendedName>
        <fullName evidence="4">Large ribosomal subunit protein uL3m</fullName>
    </recommendedName>
</protein>
<evidence type="ECO:0000256" key="4">
    <source>
        <dbReference type="ARBA" id="ARBA00035209"/>
    </source>
</evidence>
<dbReference type="SUPFAM" id="SSF50447">
    <property type="entry name" value="Translation proteins"/>
    <property type="match status" value="1"/>
</dbReference>
<evidence type="ECO:0000256" key="1">
    <source>
        <dbReference type="ARBA" id="ARBA00006540"/>
    </source>
</evidence>
<evidence type="ECO:0000256" key="5">
    <source>
        <dbReference type="SAM" id="MobiDB-lite"/>
    </source>
</evidence>
<keyword evidence="2 6" id="KW-0689">Ribosomal protein</keyword>
<dbReference type="OrthoDB" id="274683at2759"/>
<dbReference type="FunFam" id="3.30.160.810:FF:000001">
    <property type="entry name" value="50S ribosomal protein L3"/>
    <property type="match status" value="1"/>
</dbReference>
<gene>
    <name evidence="6" type="ORF">K469DRAFT_676241</name>
</gene>
<dbReference type="InterPro" id="IPR000597">
    <property type="entry name" value="Ribosomal_uL3"/>
</dbReference>
<dbReference type="GO" id="GO:0006412">
    <property type="term" value="P:translation"/>
    <property type="evidence" value="ECO:0007669"/>
    <property type="project" value="InterPro"/>
</dbReference>
<feature type="compositionally biased region" description="Basic and acidic residues" evidence="5">
    <location>
        <begin position="49"/>
        <end position="63"/>
    </location>
</feature>
<keyword evidence="7" id="KW-1185">Reference proteome</keyword>
<dbReference type="Pfam" id="PF00297">
    <property type="entry name" value="Ribosomal_L3"/>
    <property type="match status" value="1"/>
</dbReference>
<dbReference type="AlphaFoldDB" id="A0A6A6DF44"/>
<dbReference type="NCBIfam" id="TIGR03625">
    <property type="entry name" value="L3_bact"/>
    <property type="match status" value="1"/>
</dbReference>
<accession>A0A6A6DF44</accession>
<dbReference type="InterPro" id="IPR019927">
    <property type="entry name" value="Ribosomal_uL3_bac/org-type"/>
</dbReference>
<dbReference type="PANTHER" id="PTHR11229:SF8">
    <property type="entry name" value="LARGE RIBOSOMAL SUBUNIT PROTEIN UL3M"/>
    <property type="match status" value="1"/>
</dbReference>
<dbReference type="FunFam" id="2.40.30.10:FF:000004">
    <property type="entry name" value="50S ribosomal protein L3"/>
    <property type="match status" value="1"/>
</dbReference>
<dbReference type="Gene3D" id="2.40.30.10">
    <property type="entry name" value="Translation factors"/>
    <property type="match status" value="1"/>
</dbReference>
<sequence>MGPKSPLNWGFSPPPFLLPSSTRSLIPLIPLTQLSQPSYNPKRTIKSINEPRPDRFAYDPKRSPLESTTAAALARKAHSTPLRTGALAIKRGMTAIYDPDTGKRTPCTVLQLDRNEVIAHKTREKNGYYAVQVGAGLKRADNVTRPMLGHFATARVSPKRWVVEFKVRGEEGLGLGVGESISAAWFREGQFVDVRGISRGMGFAGGMKRHGWGGQPASHGQSLMHRGMGSSGGGQGSGSRVHPGKPMAGNMGNERVTVQNLKVLKVDDENGIVVVNGCVPGPKYQTLRIQDAIKKPWPDSPMTLAEITSRPAVAAQTTA</sequence>
<dbReference type="PANTHER" id="PTHR11229">
    <property type="entry name" value="50S RIBOSOMAL PROTEIN L3"/>
    <property type="match status" value="1"/>
</dbReference>
<dbReference type="EMBL" id="ML994678">
    <property type="protein sequence ID" value="KAF2178101.1"/>
    <property type="molecule type" value="Genomic_DNA"/>
</dbReference>
<evidence type="ECO:0000256" key="2">
    <source>
        <dbReference type="ARBA" id="ARBA00022980"/>
    </source>
</evidence>
<evidence type="ECO:0000313" key="6">
    <source>
        <dbReference type="EMBL" id="KAF2178101.1"/>
    </source>
</evidence>
<feature type="region of interest" description="Disordered" evidence="5">
    <location>
        <begin position="40"/>
        <end position="63"/>
    </location>
</feature>
<evidence type="ECO:0000313" key="7">
    <source>
        <dbReference type="Proteomes" id="UP000800200"/>
    </source>
</evidence>
<comment type="similarity">
    <text evidence="1">Belongs to the universal ribosomal protein uL3 family.</text>
</comment>